<gene>
    <name evidence="1" type="ORF">PHMEG_00028305</name>
</gene>
<evidence type="ECO:0000313" key="1">
    <source>
        <dbReference type="EMBL" id="OWZ00491.1"/>
    </source>
</evidence>
<dbReference type="PANTHER" id="PTHR33050">
    <property type="entry name" value="REVERSE TRANSCRIPTASE DOMAIN-CONTAINING PROTEIN"/>
    <property type="match status" value="1"/>
</dbReference>
<name>A0A225V4U1_9STRA</name>
<sequence>MATVLGPTAINERKFTTWSSKGRSLGLDWDTNVGTVTIPPEKITTAQQRIAEVIEQGAVTKTTLLSLLGSLRHIVSYCQPARSFFQRLQDMTTNIDRYGSRQRFAPAGDDLNWFQIILPHSTRFNQIPVDQFAGIAPTAVNVHMDASNQGLCVIFDYNIRKTNKKPSQQITQQILSTYRNFTAQCWPFFCGDRYEITTHRSLQSTYAFGLIMRAQCPGLNDVPVGNRSRSCTTVFYR</sequence>
<dbReference type="PANTHER" id="PTHR33050:SF7">
    <property type="entry name" value="RIBONUCLEASE H"/>
    <property type="match status" value="1"/>
</dbReference>
<protein>
    <recommendedName>
        <fullName evidence="3">Reverse transcriptase</fullName>
    </recommendedName>
</protein>
<dbReference type="Proteomes" id="UP000198211">
    <property type="component" value="Unassembled WGS sequence"/>
</dbReference>
<evidence type="ECO:0000313" key="2">
    <source>
        <dbReference type="Proteomes" id="UP000198211"/>
    </source>
</evidence>
<reference evidence="2" key="1">
    <citation type="submission" date="2017-03" db="EMBL/GenBank/DDBJ databases">
        <title>Phytopthora megakarya and P. palmivora, two closely related causual agents of cacao black pod achieved similar genome size and gene model numbers by different mechanisms.</title>
        <authorList>
            <person name="Ali S."/>
            <person name="Shao J."/>
            <person name="Larry D.J."/>
            <person name="Kronmiller B."/>
            <person name="Shen D."/>
            <person name="Strem M.D."/>
            <person name="Melnick R.L."/>
            <person name="Guiltinan M.J."/>
            <person name="Tyler B.M."/>
            <person name="Meinhardt L.W."/>
            <person name="Bailey B.A."/>
        </authorList>
    </citation>
    <scope>NUCLEOTIDE SEQUENCE [LARGE SCALE GENOMIC DNA]</scope>
    <source>
        <strain evidence="2">zdho120</strain>
    </source>
</reference>
<dbReference type="EMBL" id="NBNE01007570">
    <property type="protein sequence ID" value="OWZ00491.1"/>
    <property type="molecule type" value="Genomic_DNA"/>
</dbReference>
<keyword evidence="2" id="KW-1185">Reference proteome</keyword>
<evidence type="ECO:0008006" key="3">
    <source>
        <dbReference type="Google" id="ProtNLM"/>
    </source>
</evidence>
<accession>A0A225V4U1</accession>
<proteinExistence type="predicted"/>
<dbReference type="InterPro" id="IPR052055">
    <property type="entry name" value="Hepadnavirus_pol/RT"/>
</dbReference>
<organism evidence="1 2">
    <name type="scientific">Phytophthora megakarya</name>
    <dbReference type="NCBI Taxonomy" id="4795"/>
    <lineage>
        <taxon>Eukaryota</taxon>
        <taxon>Sar</taxon>
        <taxon>Stramenopiles</taxon>
        <taxon>Oomycota</taxon>
        <taxon>Peronosporomycetes</taxon>
        <taxon>Peronosporales</taxon>
        <taxon>Peronosporaceae</taxon>
        <taxon>Phytophthora</taxon>
    </lineage>
</organism>
<dbReference type="AlphaFoldDB" id="A0A225V4U1"/>
<comment type="caution">
    <text evidence="1">The sequence shown here is derived from an EMBL/GenBank/DDBJ whole genome shotgun (WGS) entry which is preliminary data.</text>
</comment>
<dbReference type="OrthoDB" id="98112at2759"/>